<keyword evidence="7" id="KW-1185">Reference proteome</keyword>
<name>B8FJS6_DESAL</name>
<keyword evidence="3" id="KW-0597">Phosphoprotein</keyword>
<dbReference type="InterPro" id="IPR052020">
    <property type="entry name" value="Cyclic_di-GMP/3'3'-cGAMP_PDE"/>
</dbReference>
<evidence type="ECO:0000313" key="6">
    <source>
        <dbReference type="EMBL" id="ACL02354.1"/>
    </source>
</evidence>
<dbReference type="eggNOG" id="COG2203">
    <property type="taxonomic scope" value="Bacteria"/>
</dbReference>
<dbReference type="SUPFAM" id="SSF55781">
    <property type="entry name" value="GAF domain-like"/>
    <property type="match status" value="1"/>
</dbReference>
<dbReference type="eggNOG" id="COG2206">
    <property type="taxonomic scope" value="Bacteria"/>
</dbReference>
<dbReference type="KEGG" id="dal:Dalk_0649"/>
<dbReference type="Gene3D" id="3.30.450.40">
    <property type="match status" value="1"/>
</dbReference>
<dbReference type="SMART" id="SM00471">
    <property type="entry name" value="HDc"/>
    <property type="match status" value="1"/>
</dbReference>
<dbReference type="CDD" id="cd00077">
    <property type="entry name" value="HDc"/>
    <property type="match status" value="1"/>
</dbReference>
<dbReference type="SUPFAM" id="SSF109604">
    <property type="entry name" value="HD-domain/PDEase-like"/>
    <property type="match status" value="1"/>
</dbReference>
<evidence type="ECO:0000259" key="4">
    <source>
        <dbReference type="PROSITE" id="PS50110"/>
    </source>
</evidence>
<dbReference type="EMBL" id="CP001322">
    <property type="protein sequence ID" value="ACL02354.1"/>
    <property type="molecule type" value="Genomic_DNA"/>
</dbReference>
<dbReference type="AlphaFoldDB" id="B8FJS6"/>
<dbReference type="InterPro" id="IPR029016">
    <property type="entry name" value="GAF-like_dom_sf"/>
</dbReference>
<evidence type="ECO:0000256" key="1">
    <source>
        <dbReference type="ARBA" id="ARBA00022679"/>
    </source>
</evidence>
<dbReference type="PROSITE" id="PS51832">
    <property type="entry name" value="HD_GYP"/>
    <property type="match status" value="1"/>
</dbReference>
<feature type="modified residue" description="4-aspartylphosphate" evidence="3">
    <location>
        <position position="58"/>
    </location>
</feature>
<reference evidence="6 7" key="1">
    <citation type="journal article" date="2012" name="Environ. Microbiol.">
        <title>The genome sequence of Desulfatibacillum alkenivorans AK-01: a blueprint for anaerobic alkane oxidation.</title>
        <authorList>
            <person name="Callaghan A.V."/>
            <person name="Morris B.E."/>
            <person name="Pereira I.A."/>
            <person name="McInerney M.J."/>
            <person name="Austin R.N."/>
            <person name="Groves J.T."/>
            <person name="Kukor J.J."/>
            <person name="Suflita J.M."/>
            <person name="Young L.Y."/>
            <person name="Zylstra G.J."/>
            <person name="Wawrik B."/>
        </authorList>
    </citation>
    <scope>NUCLEOTIDE SEQUENCE [LARGE SCALE GENOMIC DNA]</scope>
    <source>
        <strain evidence="6 7">AK-01</strain>
    </source>
</reference>
<dbReference type="GO" id="GO:0016301">
    <property type="term" value="F:kinase activity"/>
    <property type="evidence" value="ECO:0007669"/>
    <property type="project" value="UniProtKB-KW"/>
</dbReference>
<dbReference type="InterPro" id="IPR003607">
    <property type="entry name" value="HD/PDEase_dom"/>
</dbReference>
<gene>
    <name evidence="6" type="ordered locus">Dalk_0649</name>
</gene>
<dbReference type="Pfam" id="PF00072">
    <property type="entry name" value="Response_reg"/>
    <property type="match status" value="1"/>
</dbReference>
<dbReference type="Pfam" id="PF13185">
    <property type="entry name" value="GAF_2"/>
    <property type="match status" value="1"/>
</dbReference>
<dbReference type="InterPro" id="IPR001789">
    <property type="entry name" value="Sig_transdc_resp-reg_receiver"/>
</dbReference>
<proteinExistence type="predicted"/>
<sequence>MSMHDYLKILAVDDDPGVLNVFKTYFEHSDQYSIVTASDGPSALDVFSKEQPDFLFTDLAMPGMDGIALSKRILEMDNTIPIVVMTAYPSMESTIMALQTGVSDFIVKPFKIRDVDFIIEKVMAQKEIMVENLLLKSQHARKKELEKINMELAATVEEMEKLNFILRKVDWKKNSGELFDQLTNISCEISGGHLCYFQLLDDSTGSLYPLAHHAVTEELDNEDVPDFLDALAKQSLDKAGPAIWGKDPASGLITPLHAAVSIPFNIKDKPLGAITVCKTGPGNGFSEQDLHYLSFLGKRAALVVENTALYENLCQNLFSTLYAFVEAIEARDPYTKQHSARVADISCIIGEHLGCSARELDLLDFSGKLHDIGKIGVRDKILLKQAQLDEEEFRIIKTHPEIGANIVGHMGLLKEETQVILHHHERWDGQGYPNKVGGEDIPFLSRIMSVADAFDALTSDRAYRKKVDDAAACEIIRKNAGAQFDPVVAEAFLDLAAQGKVTSAL</sequence>
<protein>
    <submittedName>
        <fullName evidence="6">Response regulator receiver modulated metal dependent phosphohydrolase</fullName>
    </submittedName>
</protein>
<dbReference type="eggNOG" id="COG2204">
    <property type="taxonomic scope" value="Bacteria"/>
</dbReference>
<dbReference type="PANTHER" id="PTHR45228:SF4">
    <property type="entry name" value="LIPOPROTEIN"/>
    <property type="match status" value="1"/>
</dbReference>
<evidence type="ECO:0000259" key="5">
    <source>
        <dbReference type="PROSITE" id="PS51832"/>
    </source>
</evidence>
<dbReference type="PROSITE" id="PS50110">
    <property type="entry name" value="RESPONSE_REGULATORY"/>
    <property type="match status" value="1"/>
</dbReference>
<dbReference type="InterPro" id="IPR003018">
    <property type="entry name" value="GAF"/>
</dbReference>
<keyword evidence="2" id="KW-0418">Kinase</keyword>
<dbReference type="CDD" id="cd00156">
    <property type="entry name" value="REC"/>
    <property type="match status" value="1"/>
</dbReference>
<evidence type="ECO:0000256" key="2">
    <source>
        <dbReference type="ARBA" id="ARBA00022777"/>
    </source>
</evidence>
<dbReference type="HOGENOM" id="CLU_000445_92_10_7"/>
<dbReference type="SUPFAM" id="SSF52172">
    <property type="entry name" value="CheY-like"/>
    <property type="match status" value="1"/>
</dbReference>
<evidence type="ECO:0000256" key="3">
    <source>
        <dbReference type="PROSITE-ProRule" id="PRU00169"/>
    </source>
</evidence>
<dbReference type="Proteomes" id="UP000000739">
    <property type="component" value="Chromosome"/>
</dbReference>
<accession>B8FJS6</accession>
<dbReference type="InterPro" id="IPR011006">
    <property type="entry name" value="CheY-like_superfamily"/>
</dbReference>
<organism evidence="6 7">
    <name type="scientific">Desulfatibacillum aliphaticivorans</name>
    <dbReference type="NCBI Taxonomy" id="218208"/>
    <lineage>
        <taxon>Bacteria</taxon>
        <taxon>Pseudomonadati</taxon>
        <taxon>Thermodesulfobacteriota</taxon>
        <taxon>Desulfobacteria</taxon>
        <taxon>Desulfobacterales</taxon>
        <taxon>Desulfatibacillaceae</taxon>
        <taxon>Desulfatibacillum</taxon>
    </lineage>
</organism>
<feature type="domain" description="HD-GYP" evidence="5">
    <location>
        <begin position="313"/>
        <end position="505"/>
    </location>
</feature>
<dbReference type="Pfam" id="PF13487">
    <property type="entry name" value="HD_5"/>
    <property type="match status" value="1"/>
</dbReference>
<evidence type="ECO:0000313" key="7">
    <source>
        <dbReference type="Proteomes" id="UP000000739"/>
    </source>
</evidence>
<dbReference type="Gene3D" id="1.10.3210.10">
    <property type="entry name" value="Hypothetical protein af1432"/>
    <property type="match status" value="1"/>
</dbReference>
<keyword evidence="1" id="KW-0808">Transferase</keyword>
<dbReference type="GO" id="GO:0000160">
    <property type="term" value="P:phosphorelay signal transduction system"/>
    <property type="evidence" value="ECO:0007669"/>
    <property type="project" value="InterPro"/>
</dbReference>
<dbReference type="Gene3D" id="3.40.50.2300">
    <property type="match status" value="1"/>
</dbReference>
<feature type="domain" description="Response regulatory" evidence="4">
    <location>
        <begin position="8"/>
        <end position="123"/>
    </location>
</feature>
<dbReference type="PANTHER" id="PTHR45228">
    <property type="entry name" value="CYCLIC DI-GMP PHOSPHODIESTERASE TM_0186-RELATED"/>
    <property type="match status" value="1"/>
</dbReference>
<dbReference type="InterPro" id="IPR037522">
    <property type="entry name" value="HD_GYP_dom"/>
</dbReference>
<dbReference type="SMART" id="SM00448">
    <property type="entry name" value="REC"/>
    <property type="match status" value="1"/>
</dbReference>